<reference evidence="5 6" key="1">
    <citation type="submission" date="2018-09" db="EMBL/GenBank/DDBJ databases">
        <title>Novel species of Arthrobacter.</title>
        <authorList>
            <person name="Liu Q."/>
            <person name="Xin Y.-H."/>
        </authorList>
    </citation>
    <scope>NUCLEOTIDE SEQUENCE [LARGE SCALE GENOMIC DNA]</scope>
    <source>
        <strain evidence="5 6">Hz2</strain>
    </source>
</reference>
<dbReference type="PANTHER" id="PTHR20854">
    <property type="entry name" value="INOSITOL MONOPHOSPHATASE"/>
    <property type="match status" value="1"/>
</dbReference>
<sequence>MARSGAADAAPASTQALLHLARQAAAAGAGVLARRDPAALAATTKSSDSDWVTAFDVAAEQAVRGVIADSRPHDIITGEELGTTVPAGTPDDADRIRWSIDPLDGTTNFIRGIVYYGTSVAAAAADGTWLAGVVHAPALGRVYWACRGGGAWLSDHGTVRRLTGPTAGRGRLLATGFSYEPATRADQVGELRGLLDGFGDLRRLGSAALDLCMVADGSLDAFVERGLNEHDLAAGALIAEEAGVTVHRPPLRPMLDGGPSEAERLAAVTVAGSADFVAAVTGVPVRTDERAS</sequence>
<keyword evidence="6" id="KW-1185">Reference proteome</keyword>
<dbReference type="Pfam" id="PF00459">
    <property type="entry name" value="Inositol_P"/>
    <property type="match status" value="1"/>
</dbReference>
<evidence type="ECO:0000313" key="5">
    <source>
        <dbReference type="EMBL" id="RJT80856.1"/>
    </source>
</evidence>
<dbReference type="AlphaFoldDB" id="A0A3A5M332"/>
<dbReference type="PRINTS" id="PR00377">
    <property type="entry name" value="IMPHPHTASES"/>
</dbReference>
<accession>A0A3A5M332</accession>
<keyword evidence="1 4" id="KW-0479">Metal-binding</keyword>
<dbReference type="GO" id="GO:0008934">
    <property type="term" value="F:inositol monophosphate 1-phosphatase activity"/>
    <property type="evidence" value="ECO:0007669"/>
    <property type="project" value="TreeGrafter"/>
</dbReference>
<dbReference type="PROSITE" id="PS00629">
    <property type="entry name" value="IMP_1"/>
    <property type="match status" value="1"/>
</dbReference>
<name>A0A3A5M332_9MICC</name>
<evidence type="ECO:0000256" key="3">
    <source>
        <dbReference type="ARBA" id="ARBA00022842"/>
    </source>
</evidence>
<feature type="binding site" evidence="4">
    <location>
        <position position="101"/>
    </location>
    <ligand>
        <name>Mg(2+)</name>
        <dbReference type="ChEBI" id="CHEBI:18420"/>
        <label>1</label>
        <note>catalytic</note>
    </ligand>
</feature>
<gene>
    <name evidence="5" type="ORF">D6T63_06515</name>
</gene>
<dbReference type="Gene3D" id="3.30.540.10">
    <property type="entry name" value="Fructose-1,6-Bisphosphatase, subunit A, domain 1"/>
    <property type="match status" value="1"/>
</dbReference>
<feature type="binding site" evidence="4">
    <location>
        <position position="104"/>
    </location>
    <ligand>
        <name>Mg(2+)</name>
        <dbReference type="ChEBI" id="CHEBI:18420"/>
        <label>1</label>
        <note>catalytic</note>
    </ligand>
</feature>
<dbReference type="OrthoDB" id="9772456at2"/>
<dbReference type="SUPFAM" id="SSF56655">
    <property type="entry name" value="Carbohydrate phosphatase"/>
    <property type="match status" value="1"/>
</dbReference>
<dbReference type="GO" id="GO:0046872">
    <property type="term" value="F:metal ion binding"/>
    <property type="evidence" value="ECO:0007669"/>
    <property type="project" value="UniProtKB-KW"/>
</dbReference>
<comment type="cofactor">
    <cofactor evidence="4">
        <name>Mg(2+)</name>
        <dbReference type="ChEBI" id="CHEBI:18420"/>
    </cofactor>
</comment>
<evidence type="ECO:0000256" key="4">
    <source>
        <dbReference type="PIRSR" id="PIRSR600760-2"/>
    </source>
</evidence>
<feature type="binding site" evidence="4">
    <location>
        <position position="231"/>
    </location>
    <ligand>
        <name>Mg(2+)</name>
        <dbReference type="ChEBI" id="CHEBI:18420"/>
        <label>1</label>
        <note>catalytic</note>
    </ligand>
</feature>
<dbReference type="GO" id="GO:0007165">
    <property type="term" value="P:signal transduction"/>
    <property type="evidence" value="ECO:0007669"/>
    <property type="project" value="TreeGrafter"/>
</dbReference>
<keyword evidence="2" id="KW-0378">Hydrolase</keyword>
<keyword evidence="3 4" id="KW-0460">Magnesium</keyword>
<evidence type="ECO:0000313" key="6">
    <source>
        <dbReference type="Proteomes" id="UP000272560"/>
    </source>
</evidence>
<feature type="binding site" evidence="4">
    <location>
        <position position="103"/>
    </location>
    <ligand>
        <name>Mg(2+)</name>
        <dbReference type="ChEBI" id="CHEBI:18420"/>
        <label>1</label>
        <note>catalytic</note>
    </ligand>
</feature>
<dbReference type="Proteomes" id="UP000272560">
    <property type="component" value="Unassembled WGS sequence"/>
</dbReference>
<evidence type="ECO:0000256" key="1">
    <source>
        <dbReference type="ARBA" id="ARBA00022723"/>
    </source>
</evidence>
<dbReference type="GO" id="GO:0006020">
    <property type="term" value="P:inositol metabolic process"/>
    <property type="evidence" value="ECO:0007669"/>
    <property type="project" value="TreeGrafter"/>
</dbReference>
<protein>
    <submittedName>
        <fullName evidence="5">Inositol monophosphatase</fullName>
    </submittedName>
</protein>
<dbReference type="InterPro" id="IPR020583">
    <property type="entry name" value="Inositol_monoP_metal-BS"/>
</dbReference>
<dbReference type="PANTHER" id="PTHR20854:SF4">
    <property type="entry name" value="INOSITOL-1-MONOPHOSPHATASE-RELATED"/>
    <property type="match status" value="1"/>
</dbReference>
<dbReference type="Gene3D" id="3.40.190.80">
    <property type="match status" value="1"/>
</dbReference>
<dbReference type="InterPro" id="IPR000760">
    <property type="entry name" value="Inositol_monophosphatase-like"/>
</dbReference>
<comment type="caution">
    <text evidence="5">The sequence shown here is derived from an EMBL/GenBank/DDBJ whole genome shotgun (WGS) entry which is preliminary data.</text>
</comment>
<organism evidence="5 6">
    <name type="scientific">Arthrobacter cheniae</name>
    <dbReference type="NCBI Taxonomy" id="1258888"/>
    <lineage>
        <taxon>Bacteria</taxon>
        <taxon>Bacillati</taxon>
        <taxon>Actinomycetota</taxon>
        <taxon>Actinomycetes</taxon>
        <taxon>Micrococcales</taxon>
        <taxon>Micrococcaceae</taxon>
        <taxon>Arthrobacter</taxon>
    </lineage>
</organism>
<proteinExistence type="predicted"/>
<dbReference type="EMBL" id="QZVT01000003">
    <property type="protein sequence ID" value="RJT80856.1"/>
    <property type="molecule type" value="Genomic_DNA"/>
</dbReference>
<feature type="binding site" evidence="4">
    <location>
        <position position="79"/>
    </location>
    <ligand>
        <name>Mg(2+)</name>
        <dbReference type="ChEBI" id="CHEBI:18420"/>
        <label>1</label>
        <note>catalytic</note>
    </ligand>
</feature>
<evidence type="ECO:0000256" key="2">
    <source>
        <dbReference type="ARBA" id="ARBA00022801"/>
    </source>
</evidence>